<protein>
    <recommendedName>
        <fullName evidence="4">Tetratricopeptide repeat protein</fullName>
    </recommendedName>
</protein>
<evidence type="ECO:0008006" key="4">
    <source>
        <dbReference type="Google" id="ProtNLM"/>
    </source>
</evidence>
<keyword evidence="1" id="KW-0802">TPR repeat</keyword>
<dbReference type="SUPFAM" id="SSF48452">
    <property type="entry name" value="TPR-like"/>
    <property type="match status" value="1"/>
</dbReference>
<name>A0A7K1J4F9_9BIFI</name>
<dbReference type="SMART" id="SM00028">
    <property type="entry name" value="TPR"/>
    <property type="match status" value="2"/>
</dbReference>
<dbReference type="InterPro" id="IPR019734">
    <property type="entry name" value="TPR_rpt"/>
</dbReference>
<organism evidence="2 3">
    <name type="scientific">Bifidobacterium canis</name>
    <dbReference type="NCBI Taxonomy" id="2610880"/>
    <lineage>
        <taxon>Bacteria</taxon>
        <taxon>Bacillati</taxon>
        <taxon>Actinomycetota</taxon>
        <taxon>Actinomycetes</taxon>
        <taxon>Bifidobacteriales</taxon>
        <taxon>Bifidobacteriaceae</taxon>
        <taxon>Bifidobacterium</taxon>
    </lineage>
</organism>
<accession>A0A7K1J4F9</accession>
<dbReference type="EMBL" id="WNLP01000003">
    <property type="protein sequence ID" value="MUH59537.1"/>
    <property type="molecule type" value="Genomic_DNA"/>
</dbReference>
<gene>
    <name evidence="2" type="ORF">GSD1FS_0866</name>
</gene>
<proteinExistence type="predicted"/>
<evidence type="ECO:0000256" key="1">
    <source>
        <dbReference type="PROSITE-ProRule" id="PRU00339"/>
    </source>
</evidence>
<reference evidence="2 3" key="1">
    <citation type="submission" date="2019-09" db="EMBL/GenBank/DDBJ databases">
        <title>Bifidobacterium canis sp. nov., isolated from the digestive tract of German Shepherd dog puppy.</title>
        <authorList>
            <person name="Bunesova V."/>
        </authorList>
    </citation>
    <scope>NUCLEOTIDE SEQUENCE [LARGE SCALE GENOMIC DNA]</scope>
    <source>
        <strain evidence="2 3">GSD1FS</strain>
    </source>
</reference>
<dbReference type="PROSITE" id="PS50005">
    <property type="entry name" value="TPR"/>
    <property type="match status" value="1"/>
</dbReference>
<evidence type="ECO:0000313" key="2">
    <source>
        <dbReference type="EMBL" id="MUH59537.1"/>
    </source>
</evidence>
<sequence length="591" mass="64972">MPWFRVVFNAGELAEDERQTVLAVEAALNRIAFVAEAAGMQSDRPGLVSSFNDEQIDALVAHMMKNWNEHAGFVDYMVKAPNPYRSVYGVHAPENGAWDILTQFKNTCDGLQLPFRLDTSAEAYPQTGDMAISFNVPEPVLFSAVSLNAVRSGDNVDGGEWVNCESRRDVWASTYALRLAGLLTYVGFGASDAITDITVIGRRGNAHGSAVFSLKFDRVGFYFDVLPLYHNGRFNADEFDSNPQRLITLLQPVETHVSFNEQGGFIADPQARVPQALLDLRKPLREDVRELADNMKALLRADRVCELDVSNDLTYTVEDIQAIVRDNADSLVTAMLELESAQMQLTKEQPMMSMIRQPLYCDREALRLLVSQAEGGEATRYRKIGGALAAVYAELARIYYKLGRSNEAFLDLRKLQQMSPTSIQSYVEETMAYLTGDEPQFNRAIDAITLALSIAVVPEEVAFLYCTFGTVLTATGDKNAALSCYLMASTVGHTTEFSDVARESAEALLSGTEDLMPTRAQTIKALRDEGIPVAPTQDNMQCLTTAVMMLTDAGVPLAAFDGVGLLAAYSGEDTMLWLCNALRLGAGEEKE</sequence>
<evidence type="ECO:0000313" key="3">
    <source>
        <dbReference type="Proteomes" id="UP000487882"/>
    </source>
</evidence>
<dbReference type="InterPro" id="IPR011990">
    <property type="entry name" value="TPR-like_helical_dom_sf"/>
</dbReference>
<dbReference type="AlphaFoldDB" id="A0A7K1J4F9"/>
<comment type="caution">
    <text evidence="2">The sequence shown here is derived from an EMBL/GenBank/DDBJ whole genome shotgun (WGS) entry which is preliminary data.</text>
</comment>
<dbReference type="Proteomes" id="UP000487882">
    <property type="component" value="Unassembled WGS sequence"/>
</dbReference>
<feature type="repeat" description="TPR" evidence="1">
    <location>
        <begin position="389"/>
        <end position="422"/>
    </location>
</feature>
<keyword evidence="3" id="KW-1185">Reference proteome</keyword>
<dbReference type="Gene3D" id="1.25.40.10">
    <property type="entry name" value="Tetratricopeptide repeat domain"/>
    <property type="match status" value="1"/>
</dbReference>